<dbReference type="AlphaFoldDB" id="A0A6C0LSX6"/>
<accession>A0A6C0LSX6</accession>
<evidence type="ECO:0000313" key="1">
    <source>
        <dbReference type="EMBL" id="QHU33108.1"/>
    </source>
</evidence>
<reference evidence="1" key="1">
    <citation type="journal article" date="2020" name="Nature">
        <title>Giant virus diversity and host interactions through global metagenomics.</title>
        <authorList>
            <person name="Schulz F."/>
            <person name="Roux S."/>
            <person name="Paez-Espino D."/>
            <person name="Jungbluth S."/>
            <person name="Walsh D.A."/>
            <person name="Denef V.J."/>
            <person name="McMahon K.D."/>
            <person name="Konstantinidis K.T."/>
            <person name="Eloe-Fadrosh E.A."/>
            <person name="Kyrpides N.C."/>
            <person name="Woyke T."/>
        </authorList>
    </citation>
    <scope>NUCLEOTIDE SEQUENCE</scope>
    <source>
        <strain evidence="1">GVMAG-S-1014582-52</strain>
    </source>
</reference>
<protein>
    <submittedName>
        <fullName evidence="1">Uncharacterized protein</fullName>
    </submittedName>
</protein>
<sequence length="51" mass="6299">MCFMKKYFLYLPFIHLFDKINPNSSGRSIPEYHYMKLNKIETNRYLKNVHD</sequence>
<name>A0A6C0LSX6_9ZZZZ</name>
<proteinExistence type="predicted"/>
<organism evidence="1">
    <name type="scientific">viral metagenome</name>
    <dbReference type="NCBI Taxonomy" id="1070528"/>
    <lineage>
        <taxon>unclassified sequences</taxon>
        <taxon>metagenomes</taxon>
        <taxon>organismal metagenomes</taxon>
    </lineage>
</organism>
<dbReference type="EMBL" id="MN740556">
    <property type="protein sequence ID" value="QHU33108.1"/>
    <property type="molecule type" value="Genomic_DNA"/>
</dbReference>